<feature type="compositionally biased region" description="Acidic residues" evidence="1">
    <location>
        <begin position="335"/>
        <end position="366"/>
    </location>
</feature>
<evidence type="ECO:0000313" key="3">
    <source>
        <dbReference type="Proteomes" id="UP000269721"/>
    </source>
</evidence>
<keyword evidence="3" id="KW-1185">Reference proteome</keyword>
<sequence>MAQEKKTPRSDNSSFTQKPPASASNRKTPTAKTPLVPAPLSASKVQVLVRNSSRPDPASTARETARRSTHAQRLALRSLPPLPAPSVLRLTISLSLVVSASFDPITCTPRPYLVSRRQFLLPFPDPSLATIADLKETAFRAWCEIELEEEGRVIDRSLVRQTKIRNKDNSSIPSHVLVGHAFEEREWVQYVVVIDAGDRNAFLESTEGKQSGLAVEAAPETRKRRRESDASPGPEREEARADVATDDEVSSHWQRRGKRPRIVNDELEVEGSVPAATAASAGSRLELRRNHKPAWEDEDKDEEAASDVGVVSWGHDEDSLMETVEEAVDNREESSEGEDEVEEEDGEDEDEGDDDDVKDYVEDSDEDARASNGFLDLEAEEASVDEPDERVDSEVEEASGDESDETDDEEVAEAAGVESDERVDAEVEEASGDESDESDDEEVAEAAGDESDERVGAEVEEASGDESEETEDEESSEAAGDESDEKVSAEVEEASGDESDETEDEEEDSLEERPEVATGSIAPSTHSDEEENIDEESARLRESLLPDGGASDDDSDSDDAGAESKDPQVDEMDEDDESGGGEGDSGFDEIERPSSAAVSPTDLTTRLHAFQVRASSTSATSDDDEDDGAGETQKAAAKDGGAETDYASESDDDEEVPATQSRPKPPQPQVVAPLGISAAAAILRASPEADAVAREESDAESEPTSPASPKADAVTRDESDADSDMTTDDPIAMAPAAPKVSSPQTTAPAHSAASPRISRTKPRQQDPGRSPFTVKTPPPLRQSPERTGMSDSEEVLTLTQRQYPFTQVPYNRLSTAPLIHDKEDCSSSQSSEVSQSVFTASISDGPLSKRPASQPLQSKTFHPPPRPTSSSQTQLLAPPRLSSYSSLSEIAAASFGRRGAFGGLRWSQTSIEADQTQASAKPVATSESEDDLVPEGSSSESESDVSSDNSEEEAPKIRLAGRNLKKRKRSALLNLARDVAPIRPPTPDPVARPKLSRPTRKPSNTRPPPPIKVPSAPILQSIPKPTPTPIASASLGVIGGRFGSRQPTLEEIAMEIDGKDDDSE</sequence>
<feature type="compositionally biased region" description="Polar residues" evidence="1">
    <location>
        <begin position="10"/>
        <end position="31"/>
    </location>
</feature>
<organism evidence="2 3">
    <name type="scientific">Blyttiomyces helicus</name>
    <dbReference type="NCBI Taxonomy" id="388810"/>
    <lineage>
        <taxon>Eukaryota</taxon>
        <taxon>Fungi</taxon>
        <taxon>Fungi incertae sedis</taxon>
        <taxon>Chytridiomycota</taxon>
        <taxon>Chytridiomycota incertae sedis</taxon>
        <taxon>Chytridiomycetes</taxon>
        <taxon>Chytridiomycetes incertae sedis</taxon>
        <taxon>Blyttiomyces</taxon>
    </lineage>
</organism>
<name>A0A4P9WFS5_9FUNG</name>
<dbReference type="AlphaFoldDB" id="A0A4P9WFS5"/>
<feature type="compositionally biased region" description="Acidic residues" evidence="1">
    <location>
        <begin position="377"/>
        <end position="412"/>
    </location>
</feature>
<feature type="compositionally biased region" description="Low complexity" evidence="1">
    <location>
        <begin position="826"/>
        <end position="837"/>
    </location>
</feature>
<feature type="compositionally biased region" description="Basic and acidic residues" evidence="1">
    <location>
        <begin position="226"/>
        <end position="243"/>
    </location>
</feature>
<feature type="region of interest" description="Disordered" evidence="1">
    <location>
        <begin position="912"/>
        <end position="1032"/>
    </location>
</feature>
<dbReference type="OrthoDB" id="2163132at2759"/>
<feature type="compositionally biased region" description="Acidic residues" evidence="1">
    <location>
        <begin position="569"/>
        <end position="579"/>
    </location>
</feature>
<reference evidence="3" key="1">
    <citation type="journal article" date="2018" name="Nat. Microbiol.">
        <title>Leveraging single-cell genomics to expand the fungal tree of life.</title>
        <authorList>
            <person name="Ahrendt S.R."/>
            <person name="Quandt C.A."/>
            <person name="Ciobanu D."/>
            <person name="Clum A."/>
            <person name="Salamov A."/>
            <person name="Andreopoulos B."/>
            <person name="Cheng J.F."/>
            <person name="Woyke T."/>
            <person name="Pelin A."/>
            <person name="Henrissat B."/>
            <person name="Reynolds N.K."/>
            <person name="Benny G.L."/>
            <person name="Smith M.E."/>
            <person name="James T.Y."/>
            <person name="Grigoriev I.V."/>
        </authorList>
    </citation>
    <scope>NUCLEOTIDE SEQUENCE [LARGE SCALE GENOMIC DNA]</scope>
</reference>
<feature type="compositionally biased region" description="Acidic residues" evidence="1">
    <location>
        <begin position="296"/>
        <end position="305"/>
    </location>
</feature>
<dbReference type="EMBL" id="KZ995414">
    <property type="protein sequence ID" value="RKO90725.1"/>
    <property type="molecule type" value="Genomic_DNA"/>
</dbReference>
<feature type="compositionally biased region" description="Acidic residues" evidence="1">
    <location>
        <begin position="941"/>
        <end position="952"/>
    </location>
</feature>
<feature type="compositionally biased region" description="Acidic residues" evidence="1">
    <location>
        <begin position="550"/>
        <end position="561"/>
    </location>
</feature>
<feature type="region of interest" description="Disordered" evidence="1">
    <location>
        <begin position="1"/>
        <end position="72"/>
    </location>
</feature>
<accession>A0A4P9WFS5</accession>
<evidence type="ECO:0000313" key="2">
    <source>
        <dbReference type="EMBL" id="RKO90725.1"/>
    </source>
</evidence>
<evidence type="ECO:0000256" key="1">
    <source>
        <dbReference type="SAM" id="MobiDB-lite"/>
    </source>
</evidence>
<feature type="region of interest" description="Disordered" evidence="1">
    <location>
        <begin position="273"/>
        <end position="808"/>
    </location>
</feature>
<feature type="compositionally biased region" description="Acidic residues" evidence="1">
    <location>
        <begin position="646"/>
        <end position="656"/>
    </location>
</feature>
<feature type="region of interest" description="Disordered" evidence="1">
    <location>
        <begin position="821"/>
        <end position="882"/>
    </location>
</feature>
<feature type="compositionally biased region" description="Acidic residues" evidence="1">
    <location>
        <begin position="426"/>
        <end position="510"/>
    </location>
</feature>
<proteinExistence type="predicted"/>
<feature type="compositionally biased region" description="Polar residues" evidence="1">
    <location>
        <begin position="797"/>
        <end position="808"/>
    </location>
</feature>
<protein>
    <submittedName>
        <fullName evidence="2">Uncharacterized protein</fullName>
    </submittedName>
</protein>
<dbReference type="Proteomes" id="UP000269721">
    <property type="component" value="Unassembled WGS sequence"/>
</dbReference>
<feature type="region of interest" description="Disordered" evidence="1">
    <location>
        <begin position="205"/>
        <end position="257"/>
    </location>
</feature>
<gene>
    <name evidence="2" type="ORF">BDK51DRAFT_25882</name>
</gene>